<name>A0A1H1EKU9_9ACTN</name>
<proteinExistence type="predicted"/>
<dbReference type="InterPro" id="IPR000792">
    <property type="entry name" value="Tscrpt_reg_LuxR_C"/>
</dbReference>
<dbReference type="InterPro" id="IPR016032">
    <property type="entry name" value="Sig_transdc_resp-reg_C-effctor"/>
</dbReference>
<dbReference type="CDD" id="cd06170">
    <property type="entry name" value="LuxR_C_like"/>
    <property type="match status" value="1"/>
</dbReference>
<dbReference type="GO" id="GO:0000160">
    <property type="term" value="P:phosphorelay signal transduction system"/>
    <property type="evidence" value="ECO:0007669"/>
    <property type="project" value="InterPro"/>
</dbReference>
<keyword evidence="10" id="KW-1185">Reference proteome</keyword>
<evidence type="ECO:0000256" key="5">
    <source>
        <dbReference type="PROSITE-ProRule" id="PRU00169"/>
    </source>
</evidence>
<feature type="domain" description="Response regulatory" evidence="8">
    <location>
        <begin position="15"/>
        <end position="131"/>
    </location>
</feature>
<evidence type="ECO:0000256" key="1">
    <source>
        <dbReference type="ARBA" id="ARBA00022553"/>
    </source>
</evidence>
<dbReference type="OrthoDB" id="9802066at2"/>
<evidence type="ECO:0000259" key="7">
    <source>
        <dbReference type="PROSITE" id="PS50043"/>
    </source>
</evidence>
<dbReference type="EMBL" id="FNLF01000002">
    <property type="protein sequence ID" value="SDQ89367.1"/>
    <property type="molecule type" value="Genomic_DNA"/>
</dbReference>
<dbReference type="SUPFAM" id="SSF52172">
    <property type="entry name" value="CheY-like"/>
    <property type="match status" value="1"/>
</dbReference>
<evidence type="ECO:0000259" key="8">
    <source>
        <dbReference type="PROSITE" id="PS50110"/>
    </source>
</evidence>
<sequence length="236" mass="24514">MSDAEQDAPRADEVRVVVADDQAAVREALAAMLDLTPGIAVVGAAADGVEAVALVREHRPDVLLTDLRMPNLDGAGATARVLADAPDTAVVLLTTFDDEESILQGLQAGARGYLTKNAGRAEIAAAIVAAAAGQSVLDPVVQQRLLTSATGRGAARPAPSEPAAVPPADLTPRESEVLRLIADGLTNRDIAARLFVSESTVKTHINNLFAKAQLRDRAHAVRYAFDSGIVASGQDD</sequence>
<dbReference type="PANTHER" id="PTHR43214:SF24">
    <property type="entry name" value="TRANSCRIPTIONAL REGULATORY PROTEIN NARL-RELATED"/>
    <property type="match status" value="1"/>
</dbReference>
<dbReference type="GO" id="GO:0003677">
    <property type="term" value="F:DNA binding"/>
    <property type="evidence" value="ECO:0007669"/>
    <property type="project" value="UniProtKB-KW"/>
</dbReference>
<dbReference type="InterPro" id="IPR039420">
    <property type="entry name" value="WalR-like"/>
</dbReference>
<dbReference type="InterPro" id="IPR058245">
    <property type="entry name" value="NreC/VraR/RcsB-like_REC"/>
</dbReference>
<accession>A0A1H1EKU9</accession>
<feature type="modified residue" description="4-aspartylphosphate" evidence="5">
    <location>
        <position position="66"/>
    </location>
</feature>
<dbReference type="RefSeq" id="WP_068534881.1">
    <property type="nucleotide sequence ID" value="NZ_FNLF01000002.1"/>
</dbReference>
<dbReference type="STRING" id="47312.SAMN04489765_2252"/>
<dbReference type="InterPro" id="IPR011006">
    <property type="entry name" value="CheY-like_superfamily"/>
</dbReference>
<protein>
    <submittedName>
        <fullName evidence="9">DNA-binding response regulator, NarL/FixJ family, contains REC and HTH domains</fullName>
    </submittedName>
</protein>
<reference evidence="10" key="1">
    <citation type="submission" date="2016-10" db="EMBL/GenBank/DDBJ databases">
        <authorList>
            <person name="Varghese N."/>
            <person name="Submissions S."/>
        </authorList>
    </citation>
    <scope>NUCLEOTIDE SEQUENCE [LARGE SCALE GENOMIC DNA]</scope>
    <source>
        <strain evidence="10">DSM 44142</strain>
    </source>
</reference>
<dbReference type="SMART" id="SM00421">
    <property type="entry name" value="HTH_LUXR"/>
    <property type="match status" value="1"/>
</dbReference>
<dbReference type="PRINTS" id="PR00038">
    <property type="entry name" value="HTHLUXR"/>
</dbReference>
<dbReference type="CDD" id="cd17535">
    <property type="entry name" value="REC_NarL-like"/>
    <property type="match status" value="1"/>
</dbReference>
<dbReference type="PROSITE" id="PS00622">
    <property type="entry name" value="HTH_LUXR_1"/>
    <property type="match status" value="1"/>
</dbReference>
<dbReference type="Gene3D" id="3.40.50.2300">
    <property type="match status" value="1"/>
</dbReference>
<evidence type="ECO:0000256" key="4">
    <source>
        <dbReference type="ARBA" id="ARBA00023163"/>
    </source>
</evidence>
<evidence type="ECO:0000313" key="9">
    <source>
        <dbReference type="EMBL" id="SDQ89367.1"/>
    </source>
</evidence>
<keyword evidence="3 9" id="KW-0238">DNA-binding</keyword>
<feature type="region of interest" description="Disordered" evidence="6">
    <location>
        <begin position="150"/>
        <end position="169"/>
    </location>
</feature>
<dbReference type="GO" id="GO:0006355">
    <property type="term" value="P:regulation of DNA-templated transcription"/>
    <property type="evidence" value="ECO:0007669"/>
    <property type="project" value="InterPro"/>
</dbReference>
<dbReference type="InterPro" id="IPR001789">
    <property type="entry name" value="Sig_transdc_resp-reg_receiver"/>
</dbReference>
<dbReference type="Pfam" id="PF00072">
    <property type="entry name" value="Response_reg"/>
    <property type="match status" value="1"/>
</dbReference>
<dbReference type="PROSITE" id="PS50110">
    <property type="entry name" value="RESPONSE_REGULATORY"/>
    <property type="match status" value="1"/>
</dbReference>
<keyword evidence="4" id="KW-0804">Transcription</keyword>
<dbReference type="SUPFAM" id="SSF46894">
    <property type="entry name" value="C-terminal effector domain of the bipartite response regulators"/>
    <property type="match status" value="1"/>
</dbReference>
<feature type="domain" description="HTH luxR-type" evidence="7">
    <location>
        <begin position="163"/>
        <end position="228"/>
    </location>
</feature>
<dbReference type="Proteomes" id="UP000183053">
    <property type="component" value="Unassembled WGS sequence"/>
</dbReference>
<dbReference type="AlphaFoldDB" id="A0A1H1EKU9"/>
<keyword evidence="2" id="KW-0805">Transcription regulation</keyword>
<dbReference type="PROSITE" id="PS50043">
    <property type="entry name" value="HTH_LUXR_2"/>
    <property type="match status" value="1"/>
</dbReference>
<keyword evidence="1 5" id="KW-0597">Phosphoprotein</keyword>
<evidence type="ECO:0000256" key="2">
    <source>
        <dbReference type="ARBA" id="ARBA00023015"/>
    </source>
</evidence>
<organism evidence="9 10">
    <name type="scientific">Tsukamurella pulmonis</name>
    <dbReference type="NCBI Taxonomy" id="47312"/>
    <lineage>
        <taxon>Bacteria</taxon>
        <taxon>Bacillati</taxon>
        <taxon>Actinomycetota</taxon>
        <taxon>Actinomycetes</taxon>
        <taxon>Mycobacteriales</taxon>
        <taxon>Tsukamurellaceae</taxon>
        <taxon>Tsukamurella</taxon>
    </lineage>
</organism>
<evidence type="ECO:0000256" key="6">
    <source>
        <dbReference type="SAM" id="MobiDB-lite"/>
    </source>
</evidence>
<feature type="compositionally biased region" description="Low complexity" evidence="6">
    <location>
        <begin position="154"/>
        <end position="168"/>
    </location>
</feature>
<dbReference type="SMART" id="SM00448">
    <property type="entry name" value="REC"/>
    <property type="match status" value="1"/>
</dbReference>
<dbReference type="PANTHER" id="PTHR43214">
    <property type="entry name" value="TWO-COMPONENT RESPONSE REGULATOR"/>
    <property type="match status" value="1"/>
</dbReference>
<gene>
    <name evidence="9" type="ORF">SAMN04489765_2252</name>
</gene>
<dbReference type="Pfam" id="PF00196">
    <property type="entry name" value="GerE"/>
    <property type="match status" value="1"/>
</dbReference>
<evidence type="ECO:0000313" key="10">
    <source>
        <dbReference type="Proteomes" id="UP000183053"/>
    </source>
</evidence>
<evidence type="ECO:0000256" key="3">
    <source>
        <dbReference type="ARBA" id="ARBA00023125"/>
    </source>
</evidence>